<evidence type="ECO:0000313" key="1">
    <source>
        <dbReference type="EMBL" id="MBB6229319.1"/>
    </source>
</evidence>
<evidence type="ECO:0000313" key="2">
    <source>
        <dbReference type="Proteomes" id="UP000538147"/>
    </source>
</evidence>
<proteinExistence type="predicted"/>
<accession>A0A841L8G0</accession>
<dbReference type="EMBL" id="JACIIV010000042">
    <property type="protein sequence ID" value="MBB6229319.1"/>
    <property type="molecule type" value="Genomic_DNA"/>
</dbReference>
<dbReference type="Proteomes" id="UP000538147">
    <property type="component" value="Unassembled WGS sequence"/>
</dbReference>
<comment type="caution">
    <text evidence="1">The sequence shown here is derived from an EMBL/GenBank/DDBJ whole genome shotgun (WGS) entry which is preliminary data.</text>
</comment>
<dbReference type="RefSeq" id="WP_184202924.1">
    <property type="nucleotide sequence ID" value="NZ_BMOX01000109.1"/>
</dbReference>
<gene>
    <name evidence="1" type="ORF">FHS79_003520</name>
</gene>
<dbReference type="SUPFAM" id="SSF48019">
    <property type="entry name" value="post-AAA+ oligomerization domain-like"/>
    <property type="match status" value="1"/>
</dbReference>
<dbReference type="GO" id="GO:0006260">
    <property type="term" value="P:DNA replication"/>
    <property type="evidence" value="ECO:0007669"/>
    <property type="project" value="InterPro"/>
</dbReference>
<dbReference type="AlphaFoldDB" id="A0A841L8G0"/>
<dbReference type="Gene3D" id="1.20.272.10">
    <property type="match status" value="1"/>
</dbReference>
<keyword evidence="2" id="KW-1185">Reference proteome</keyword>
<sequence>MFDVWSSTSELGQPCLRRGLNSRLIDLNGLVRKQALSGLDRVLCEHLATGRASFQVPMQSPPLDPARRFLNVSALQKAIRQGDAVGAMRFAQQGCSVNAEQIFRRLAVCAVEDVGIGNLLAVGMALAVMGNRSMRENSADELAAYLAYLLAISPKSRIACDLLSICDFDRALDPLKTDLVRASPDSLRSRASDPRSPYAERMAAIWLIAGTSRFTGMNMPTINRTRADVMFMMTASRMPLMLYYIADRTAARTADAMFISYFLIAEMIAAEPDIRLSDRTIGAKAKIAGFPAAAFDLHTHEGRWAIGQFGRQCPPVAEMLLSVKPTMRDMALCYGVFIAEGGELANQVSFVAAENIEYDAHHAELAFTGIADASAQAQFLTAITNYLPMLNQYRFAALRRN</sequence>
<protein>
    <submittedName>
        <fullName evidence="1">Uncharacterized protein</fullName>
    </submittedName>
</protein>
<dbReference type="InterPro" id="IPR008921">
    <property type="entry name" value="DNA_pol3_clamp-load_cplx_C"/>
</dbReference>
<dbReference type="GO" id="GO:0003677">
    <property type="term" value="F:DNA binding"/>
    <property type="evidence" value="ECO:0007669"/>
    <property type="project" value="InterPro"/>
</dbReference>
<name>A0A841L8G0_9SPHN</name>
<organism evidence="1 2">
    <name type="scientific">Polymorphobacter multimanifer</name>
    <dbReference type="NCBI Taxonomy" id="1070431"/>
    <lineage>
        <taxon>Bacteria</taxon>
        <taxon>Pseudomonadati</taxon>
        <taxon>Pseudomonadota</taxon>
        <taxon>Alphaproteobacteria</taxon>
        <taxon>Sphingomonadales</taxon>
        <taxon>Sphingosinicellaceae</taxon>
        <taxon>Polymorphobacter</taxon>
    </lineage>
</organism>
<reference evidence="1 2" key="1">
    <citation type="submission" date="2020-08" db="EMBL/GenBank/DDBJ databases">
        <title>Genomic Encyclopedia of Type Strains, Phase IV (KMG-IV): sequencing the most valuable type-strain genomes for metagenomic binning, comparative biology and taxonomic classification.</title>
        <authorList>
            <person name="Goeker M."/>
        </authorList>
    </citation>
    <scope>NUCLEOTIDE SEQUENCE [LARGE SCALE GENOMIC DNA]</scope>
    <source>
        <strain evidence="1 2">DSM 102189</strain>
    </source>
</reference>